<name>A0A1B1U5E5_9HELI</name>
<dbReference type="InterPro" id="IPR029044">
    <property type="entry name" value="Nucleotide-diphossugar_trans"/>
</dbReference>
<dbReference type="Pfam" id="PF00483">
    <property type="entry name" value="NTP_transferase"/>
    <property type="match status" value="1"/>
</dbReference>
<dbReference type="Pfam" id="PF00571">
    <property type="entry name" value="CBS"/>
    <property type="match status" value="1"/>
</dbReference>
<dbReference type="OrthoDB" id="9788272at2"/>
<accession>A0A1B1U5E5</accession>
<dbReference type="SUPFAM" id="SSF53448">
    <property type="entry name" value="Nucleotide-diphospho-sugar transferases"/>
    <property type="match status" value="1"/>
</dbReference>
<dbReference type="InterPro" id="IPR046342">
    <property type="entry name" value="CBS_dom_sf"/>
</dbReference>
<keyword evidence="1" id="KW-0129">CBS domain</keyword>
<dbReference type="InterPro" id="IPR005835">
    <property type="entry name" value="NTP_transferase_dom"/>
</dbReference>
<dbReference type="KEGG" id="het:BBW65_04020"/>
<gene>
    <name evidence="3" type="ORF">BBW65_04020</name>
</gene>
<keyword evidence="4" id="KW-1185">Reference proteome</keyword>
<dbReference type="PANTHER" id="PTHR22572">
    <property type="entry name" value="SUGAR-1-PHOSPHATE GUANYL TRANSFERASE"/>
    <property type="match status" value="1"/>
</dbReference>
<dbReference type="InterPro" id="IPR050486">
    <property type="entry name" value="Mannose-1P_guanyltransferase"/>
</dbReference>
<sequence>MEGIIVKFIPEIILDENATISEAASFLEKNDFYGDGKTVLYVLNDDKQLLGSIMDSDLRRALIEKNLSSDTKVKEIMNLNPRKIIYGQTKQNNDFKTWKKSRHIPIVDENNILLGFKENYEVYFYPNKVVIMAGGLGKRLRPLTEHTPKPMLRIGSKPILQEIIESFQEQGFLDFYISINYKAQIIKEYFENGKKFNVKIQYLEEEKELGTCGSIKLAQRFLQHPFFVINGDVLANIDYNKMLQQHQKNKNDITLCAFPYAVDIPFGVIESNDKQCVSQIVEKPQYSYMINCGAYIINPEVITLIDDKSPMDMPTLIQKVLDKQGKVGFFTISEWIDIGNLEDFYRAKHKKHLKQGEQNEF</sequence>
<dbReference type="AlphaFoldDB" id="A0A1B1U5E5"/>
<evidence type="ECO:0000256" key="1">
    <source>
        <dbReference type="PROSITE-ProRule" id="PRU00703"/>
    </source>
</evidence>
<dbReference type="CDD" id="cd06426">
    <property type="entry name" value="NTP_transferase_like_2"/>
    <property type="match status" value="1"/>
</dbReference>
<reference evidence="4" key="1">
    <citation type="submission" date="2016-07" db="EMBL/GenBank/DDBJ databases">
        <authorList>
            <person name="Florea S."/>
            <person name="Webb J.S."/>
            <person name="Jaromczyk J."/>
            <person name="Schardl C.L."/>
        </authorList>
    </citation>
    <scope>NUCLEOTIDE SEQUENCE [LARGE SCALE GENOMIC DNA]</scope>
    <source>
        <strain evidence="4">MIT 01-6242</strain>
    </source>
</reference>
<protein>
    <recommendedName>
        <fullName evidence="2">CBS domain-containing protein</fullName>
    </recommendedName>
</protein>
<dbReference type="STRING" id="222136.BBW65_04020"/>
<dbReference type="Gene3D" id="3.10.580.10">
    <property type="entry name" value="CBS-domain"/>
    <property type="match status" value="1"/>
</dbReference>
<dbReference type="PROSITE" id="PS51371">
    <property type="entry name" value="CBS"/>
    <property type="match status" value="1"/>
</dbReference>
<feature type="domain" description="CBS" evidence="2">
    <location>
        <begin position="5"/>
        <end position="69"/>
    </location>
</feature>
<evidence type="ECO:0000313" key="4">
    <source>
        <dbReference type="Proteomes" id="UP000092884"/>
    </source>
</evidence>
<organism evidence="3 4">
    <name type="scientific">Helicobacter enhydrae</name>
    <dbReference type="NCBI Taxonomy" id="222136"/>
    <lineage>
        <taxon>Bacteria</taxon>
        <taxon>Pseudomonadati</taxon>
        <taxon>Campylobacterota</taxon>
        <taxon>Epsilonproteobacteria</taxon>
        <taxon>Campylobacterales</taxon>
        <taxon>Helicobacteraceae</taxon>
        <taxon>Helicobacter</taxon>
    </lineage>
</organism>
<dbReference type="Proteomes" id="UP000092884">
    <property type="component" value="Chromosome"/>
</dbReference>
<dbReference type="EMBL" id="CP016503">
    <property type="protein sequence ID" value="ANV98017.1"/>
    <property type="molecule type" value="Genomic_DNA"/>
</dbReference>
<evidence type="ECO:0000259" key="2">
    <source>
        <dbReference type="PROSITE" id="PS51371"/>
    </source>
</evidence>
<dbReference type="Gene3D" id="3.90.550.10">
    <property type="entry name" value="Spore Coat Polysaccharide Biosynthesis Protein SpsA, Chain A"/>
    <property type="match status" value="1"/>
</dbReference>
<proteinExistence type="predicted"/>
<dbReference type="InterPro" id="IPR000644">
    <property type="entry name" value="CBS_dom"/>
</dbReference>
<evidence type="ECO:0000313" key="3">
    <source>
        <dbReference type="EMBL" id="ANV98017.1"/>
    </source>
</evidence>